<dbReference type="InterPro" id="IPR011041">
    <property type="entry name" value="Quinoprot_gluc/sorb_DH_b-prop"/>
</dbReference>
<protein>
    <submittedName>
        <fullName evidence="2">Glucose / Sorbosone dehydrogenase</fullName>
    </submittedName>
</protein>
<dbReference type="Proteomes" id="UP000198629">
    <property type="component" value="Unassembled WGS sequence"/>
</dbReference>
<dbReference type="InterPro" id="IPR012938">
    <property type="entry name" value="Glc/Sorbosone_DH"/>
</dbReference>
<gene>
    <name evidence="2" type="ORF">SAMN05192566_0930</name>
</gene>
<dbReference type="EMBL" id="FNFX01000002">
    <property type="protein sequence ID" value="SDK33196.1"/>
    <property type="molecule type" value="Genomic_DNA"/>
</dbReference>
<evidence type="ECO:0000259" key="1">
    <source>
        <dbReference type="Pfam" id="PF07995"/>
    </source>
</evidence>
<sequence length="426" mass="47979">MLYLNFLSPLKLFSKYAFLALFWLLLCWHMLVPEVHAGDEETTPRLLLSGEEAEQGKKAPEPPRISSVFGTQTLKVYPLPFEDQYPSGPFERLDKHLFLFISKCGDVYFVRQNEAMELVKPGKPLTKFIPGGETSDDESSSKQLVYCKELSGVKDSLLIGKTLYVAYTAWDDVSNGVRLAVSEFEVDIENSEVSFDREIYISRPAIKEPILGHQVGGKLALGENDRTLYLSIGDFSKPERVQDKTTSLGKVIRISLQQLSAEVYASGFRSPSGGLFYDKESNELWLTDHGPRGGDEINLVKRGKNYGWPIVSYGTIYERDGMSGYYGNKFNSHEGYEKPAMTFVPSIGVGPLAKYPATGRNDFWDNDLFVAGMGNTTLYRVRKEGVNLVYAEPVLSDYRIRAIQIDQNGTFYLKTDHNQLLISEQE</sequence>
<organism evidence="2 3">
    <name type="scientific">Methylophilus rhizosphaerae</name>
    <dbReference type="NCBI Taxonomy" id="492660"/>
    <lineage>
        <taxon>Bacteria</taxon>
        <taxon>Pseudomonadati</taxon>
        <taxon>Pseudomonadota</taxon>
        <taxon>Betaproteobacteria</taxon>
        <taxon>Nitrosomonadales</taxon>
        <taxon>Methylophilaceae</taxon>
        <taxon>Methylophilus</taxon>
    </lineage>
</organism>
<dbReference type="Pfam" id="PF07995">
    <property type="entry name" value="GSDH"/>
    <property type="match status" value="1"/>
</dbReference>
<name>A0A1G9B0T4_9PROT</name>
<dbReference type="AlphaFoldDB" id="A0A1G9B0T4"/>
<dbReference type="InterPro" id="IPR011042">
    <property type="entry name" value="6-blade_b-propeller_TolB-like"/>
</dbReference>
<dbReference type="STRING" id="492660.SAMN05192566_0930"/>
<keyword evidence="3" id="KW-1185">Reference proteome</keyword>
<dbReference type="PANTHER" id="PTHR19328:SF75">
    <property type="entry name" value="ALDOSE SUGAR DEHYDROGENASE YLII"/>
    <property type="match status" value="1"/>
</dbReference>
<dbReference type="PANTHER" id="PTHR19328">
    <property type="entry name" value="HEDGEHOG-INTERACTING PROTEIN"/>
    <property type="match status" value="1"/>
</dbReference>
<accession>A0A1G9B0T4</accession>
<reference evidence="3" key="1">
    <citation type="submission" date="2016-10" db="EMBL/GenBank/DDBJ databases">
        <authorList>
            <person name="Varghese N."/>
            <person name="Submissions S."/>
        </authorList>
    </citation>
    <scope>NUCLEOTIDE SEQUENCE [LARGE SCALE GENOMIC DNA]</scope>
    <source>
        <strain evidence="3">CBMB127</strain>
    </source>
</reference>
<dbReference type="RefSeq" id="WP_245652628.1">
    <property type="nucleotide sequence ID" value="NZ_FNFX01000002.1"/>
</dbReference>
<feature type="domain" description="Glucose/Sorbosone dehydrogenase" evidence="1">
    <location>
        <begin position="146"/>
        <end position="418"/>
    </location>
</feature>
<evidence type="ECO:0000313" key="3">
    <source>
        <dbReference type="Proteomes" id="UP000198629"/>
    </source>
</evidence>
<dbReference type="SUPFAM" id="SSF50952">
    <property type="entry name" value="Soluble quinoprotein glucose dehydrogenase"/>
    <property type="match status" value="1"/>
</dbReference>
<dbReference type="Gene3D" id="2.120.10.30">
    <property type="entry name" value="TolB, C-terminal domain"/>
    <property type="match status" value="1"/>
</dbReference>
<evidence type="ECO:0000313" key="2">
    <source>
        <dbReference type="EMBL" id="SDK33196.1"/>
    </source>
</evidence>
<proteinExistence type="predicted"/>